<feature type="compositionally biased region" description="Basic and acidic residues" evidence="1">
    <location>
        <begin position="34"/>
        <end position="57"/>
    </location>
</feature>
<evidence type="ECO:0000256" key="1">
    <source>
        <dbReference type="SAM" id="MobiDB-lite"/>
    </source>
</evidence>
<keyword evidence="3" id="KW-1185">Reference proteome</keyword>
<evidence type="ECO:0008006" key="4">
    <source>
        <dbReference type="Google" id="ProtNLM"/>
    </source>
</evidence>
<accession>A0AA43TRU9</accession>
<protein>
    <recommendedName>
        <fullName evidence="4">Plant basic secretory protein</fullName>
    </recommendedName>
</protein>
<reference evidence="2" key="1">
    <citation type="journal article" date="2023" name="Genome Biol. Evol.">
        <title>First Whole Genome Sequence and Flow Cytometry Genome Size Data for the Lichen-Forming Fungus Ramalina farinacea (Ascomycota).</title>
        <authorList>
            <person name="Llewellyn T."/>
            <person name="Mian S."/>
            <person name="Hill R."/>
            <person name="Leitch I.J."/>
            <person name="Gaya E."/>
        </authorList>
    </citation>
    <scope>NUCLEOTIDE SEQUENCE</scope>
    <source>
        <strain evidence="2">LIQ254RAFAR</strain>
    </source>
</reference>
<dbReference type="Proteomes" id="UP001161017">
    <property type="component" value="Unassembled WGS sequence"/>
</dbReference>
<sequence>MSTAPNDSAETLLPARTSSLAPPPKAAPSAVAAQDRENLQDAGDKSAQEASRPHPKPEFPSAKYRLKCHDLTHAGSRVFFQNADPTSCLSKAVATVLSTLYQPTISNSQIPPTRSVTLVLRSMGGVADTGGLELDNDHKQMNFSLDYIKSIDPSTSDRQASEIAGVIVHEMVHAWQWDGKGTAPVGLTEGVADFVRLKAGFSPPHWTKKPGNKWDAGYQVTAYFLDWLETTQGEGSVRKINATLKDEEYDESSFWIRLFGSDVEDLWERYQTSLKESDNKPAESKPSMADDDFWKMVREIRGQAEAIPLKACWRTRSHVKEDTDYSKDDLVIELRRLWSMYLEKLGKSTDPDGEPLDGEVVPMAKDDGV</sequence>
<dbReference type="EMBL" id="JAPUFD010000001">
    <property type="protein sequence ID" value="MDI1485354.1"/>
    <property type="molecule type" value="Genomic_DNA"/>
</dbReference>
<gene>
    <name evidence="2" type="ORF">OHK93_000491</name>
</gene>
<evidence type="ECO:0000313" key="3">
    <source>
        <dbReference type="Proteomes" id="UP001161017"/>
    </source>
</evidence>
<dbReference type="PANTHER" id="PTHR33321">
    <property type="match status" value="1"/>
</dbReference>
<comment type="caution">
    <text evidence="2">The sequence shown here is derived from an EMBL/GenBank/DDBJ whole genome shotgun (WGS) entry which is preliminary data.</text>
</comment>
<organism evidence="2 3">
    <name type="scientific">Ramalina farinacea</name>
    <dbReference type="NCBI Taxonomy" id="258253"/>
    <lineage>
        <taxon>Eukaryota</taxon>
        <taxon>Fungi</taxon>
        <taxon>Dikarya</taxon>
        <taxon>Ascomycota</taxon>
        <taxon>Pezizomycotina</taxon>
        <taxon>Lecanoromycetes</taxon>
        <taxon>OSLEUM clade</taxon>
        <taxon>Lecanoromycetidae</taxon>
        <taxon>Lecanorales</taxon>
        <taxon>Lecanorineae</taxon>
        <taxon>Ramalinaceae</taxon>
        <taxon>Ramalina</taxon>
    </lineage>
</organism>
<dbReference type="PANTHER" id="PTHR33321:SF12">
    <property type="entry name" value="PLANT BASIC SECRETORY PROTEIN (BSP) FAMILY PROTEIN"/>
    <property type="match status" value="1"/>
</dbReference>
<dbReference type="AlphaFoldDB" id="A0AA43TRU9"/>
<name>A0AA43TRU9_9LECA</name>
<evidence type="ECO:0000313" key="2">
    <source>
        <dbReference type="EMBL" id="MDI1485354.1"/>
    </source>
</evidence>
<dbReference type="Pfam" id="PF04450">
    <property type="entry name" value="BSP"/>
    <property type="match status" value="1"/>
</dbReference>
<feature type="region of interest" description="Disordered" evidence="1">
    <location>
        <begin position="348"/>
        <end position="369"/>
    </location>
</feature>
<feature type="region of interest" description="Disordered" evidence="1">
    <location>
        <begin position="1"/>
        <end position="62"/>
    </location>
</feature>
<proteinExistence type="predicted"/>
<dbReference type="InterPro" id="IPR007541">
    <property type="entry name" value="Uncharacterised_BSP"/>
</dbReference>